<evidence type="ECO:0000313" key="9">
    <source>
        <dbReference type="Proteomes" id="UP000625316"/>
    </source>
</evidence>
<evidence type="ECO:0000313" key="8">
    <source>
        <dbReference type="EMBL" id="MBE9029353.1"/>
    </source>
</evidence>
<accession>A0A928VIQ7</accession>
<dbReference type="GO" id="GO:0005886">
    <property type="term" value="C:plasma membrane"/>
    <property type="evidence" value="ECO:0007669"/>
    <property type="project" value="UniProtKB-SubCell"/>
</dbReference>
<feature type="transmembrane region" description="Helical" evidence="7">
    <location>
        <begin position="58"/>
        <end position="77"/>
    </location>
</feature>
<feature type="transmembrane region" description="Helical" evidence="7">
    <location>
        <begin position="89"/>
        <end position="110"/>
    </location>
</feature>
<reference evidence="8" key="1">
    <citation type="submission" date="2020-10" db="EMBL/GenBank/DDBJ databases">
        <authorList>
            <person name="Castelo-Branco R."/>
            <person name="Eusebio N."/>
            <person name="Adriana R."/>
            <person name="Vieira A."/>
            <person name="Brugerolle De Fraissinette N."/>
            <person name="Rezende De Castro R."/>
            <person name="Schneider M.P."/>
            <person name="Vasconcelos V."/>
            <person name="Leao P.N."/>
        </authorList>
    </citation>
    <scope>NUCLEOTIDE SEQUENCE</scope>
    <source>
        <strain evidence="8">LEGE 11480</strain>
    </source>
</reference>
<dbReference type="EMBL" id="JADEXQ010000014">
    <property type="protein sequence ID" value="MBE9029353.1"/>
    <property type="molecule type" value="Genomic_DNA"/>
</dbReference>
<name>A0A928VIQ7_9CYAN</name>
<dbReference type="Proteomes" id="UP000625316">
    <property type="component" value="Unassembled WGS sequence"/>
</dbReference>
<dbReference type="InterPro" id="IPR032808">
    <property type="entry name" value="DoxX"/>
</dbReference>
<dbReference type="PANTHER" id="PTHR33452">
    <property type="entry name" value="OXIDOREDUCTASE CATD-RELATED"/>
    <property type="match status" value="1"/>
</dbReference>
<keyword evidence="5 7" id="KW-1133">Transmembrane helix</keyword>
<keyword evidence="9" id="KW-1185">Reference proteome</keyword>
<dbReference type="InterPro" id="IPR051907">
    <property type="entry name" value="DoxX-like_oxidoreductase"/>
</dbReference>
<feature type="transmembrane region" description="Helical" evidence="7">
    <location>
        <begin position="27"/>
        <end position="46"/>
    </location>
</feature>
<evidence type="ECO:0000256" key="6">
    <source>
        <dbReference type="ARBA" id="ARBA00023136"/>
    </source>
</evidence>
<dbReference type="PANTHER" id="PTHR33452:SF1">
    <property type="entry name" value="INNER MEMBRANE PROTEIN YPHA-RELATED"/>
    <property type="match status" value="1"/>
</dbReference>
<evidence type="ECO:0000256" key="7">
    <source>
        <dbReference type="SAM" id="Phobius"/>
    </source>
</evidence>
<comment type="similarity">
    <text evidence="2">Belongs to the DoxX family.</text>
</comment>
<evidence type="ECO:0000256" key="1">
    <source>
        <dbReference type="ARBA" id="ARBA00004651"/>
    </source>
</evidence>
<evidence type="ECO:0000256" key="5">
    <source>
        <dbReference type="ARBA" id="ARBA00022989"/>
    </source>
</evidence>
<dbReference type="AlphaFoldDB" id="A0A928VIQ7"/>
<protein>
    <submittedName>
        <fullName evidence="8">DoxX family protein</fullName>
    </submittedName>
</protein>
<evidence type="ECO:0000256" key="3">
    <source>
        <dbReference type="ARBA" id="ARBA00022475"/>
    </source>
</evidence>
<gene>
    <name evidence="8" type="ORF">IQ266_06200</name>
</gene>
<organism evidence="8 9">
    <name type="scientific">Romeriopsis navalis LEGE 11480</name>
    <dbReference type="NCBI Taxonomy" id="2777977"/>
    <lineage>
        <taxon>Bacteria</taxon>
        <taxon>Bacillati</taxon>
        <taxon>Cyanobacteriota</taxon>
        <taxon>Cyanophyceae</taxon>
        <taxon>Leptolyngbyales</taxon>
        <taxon>Leptolyngbyaceae</taxon>
        <taxon>Romeriopsis</taxon>
        <taxon>Romeriopsis navalis</taxon>
    </lineage>
</organism>
<comment type="subcellular location">
    <subcellularLocation>
        <location evidence="1">Cell membrane</location>
        <topology evidence="1">Multi-pass membrane protein</topology>
    </subcellularLocation>
</comment>
<keyword evidence="6 7" id="KW-0472">Membrane</keyword>
<keyword evidence="3" id="KW-1003">Cell membrane</keyword>
<evidence type="ECO:0000256" key="2">
    <source>
        <dbReference type="ARBA" id="ARBA00006679"/>
    </source>
</evidence>
<comment type="caution">
    <text evidence="8">The sequence shown here is derived from an EMBL/GenBank/DDBJ whole genome shotgun (WGS) entry which is preliminary data.</text>
</comment>
<proteinExistence type="inferred from homology"/>
<keyword evidence="4 7" id="KW-0812">Transmembrane</keyword>
<evidence type="ECO:0000256" key="4">
    <source>
        <dbReference type="ARBA" id="ARBA00022692"/>
    </source>
</evidence>
<dbReference type="Pfam" id="PF07681">
    <property type="entry name" value="DoxX"/>
    <property type="match status" value="1"/>
</dbReference>
<dbReference type="RefSeq" id="WP_264324170.1">
    <property type="nucleotide sequence ID" value="NZ_JADEXQ010000014.1"/>
</dbReference>
<sequence>MTTTKSEGFSLATVFASNSTDNSLFQVLWLVVRVVAGVLMVHNGLAKLADVPGFAEHVVAVIGFPAPVFFTYCAAYAEIVGAICLALGLLTRVSALSLLGTMLVAIFFHLKVDGVKVAPLETATLYASFYLFFLVNGGGKYAVDALLAKTLGGES</sequence>